<evidence type="ECO:0000256" key="2">
    <source>
        <dbReference type="ARBA" id="ARBA00022448"/>
    </source>
</evidence>
<keyword evidence="6" id="KW-0496">Mitochondrion</keyword>
<keyword evidence="4" id="KW-0999">Mitochondrion inner membrane</keyword>
<keyword evidence="3" id="KW-0679">Respiratory chain</keyword>
<dbReference type="eggNOG" id="ENOG502SBS6">
    <property type="taxonomic scope" value="Eukaryota"/>
</dbReference>
<reference evidence="8 9" key="1">
    <citation type="journal article" date="2013" name="Plant Cell">
        <title>The transition from a phytopathogenic smut ancestor to an anamorphic biocontrol agent deciphered by comparative whole-genome analysis.</title>
        <authorList>
            <person name="Lefebvre F."/>
            <person name="Joly D.L."/>
            <person name="Labbe C."/>
            <person name="Teichmann B."/>
            <person name="Linning R."/>
            <person name="Belzile F."/>
            <person name="Bakkeren G."/>
            <person name="Belanger R.R."/>
        </authorList>
    </citation>
    <scope>NUCLEOTIDE SEQUENCE [LARGE SCALE GENOMIC DNA]</scope>
    <source>
        <strain evidence="8 9">PF-1</strain>
    </source>
</reference>
<evidence type="ECO:0000256" key="4">
    <source>
        <dbReference type="ARBA" id="ARBA00022792"/>
    </source>
</evidence>
<dbReference type="PANTHER" id="PTHR13094">
    <property type="entry name" value="NADH-UBIQUINONE OXIDOREDUCTASE PDSW SUBUNIT"/>
    <property type="match status" value="1"/>
</dbReference>
<name>A0A061HBK1_9BASI</name>
<keyword evidence="7" id="KW-0472">Membrane</keyword>
<dbReference type="Proteomes" id="UP000053664">
    <property type="component" value="Unassembled WGS sequence"/>
</dbReference>
<dbReference type="KEGG" id="pfp:PFL1_04283"/>
<evidence type="ECO:0000313" key="9">
    <source>
        <dbReference type="Proteomes" id="UP000053664"/>
    </source>
</evidence>
<evidence type="ECO:0000256" key="5">
    <source>
        <dbReference type="ARBA" id="ARBA00022982"/>
    </source>
</evidence>
<dbReference type="OrthoDB" id="10252718at2759"/>
<dbReference type="GeneID" id="19318389"/>
<sequence>MDRLPSADEFKAELASRDEKIREGWIKTMEARIVREELQKCHKAEGVNHYSACADLAKTYHSLLLDAKVKGFREIELA</sequence>
<evidence type="ECO:0000256" key="1">
    <source>
        <dbReference type="ARBA" id="ARBA00004443"/>
    </source>
</evidence>
<gene>
    <name evidence="8" type="ORF">PFL1_04283</name>
</gene>
<evidence type="ECO:0000256" key="6">
    <source>
        <dbReference type="ARBA" id="ARBA00023128"/>
    </source>
</evidence>
<organism evidence="8 9">
    <name type="scientific">Pseudozyma flocculosa PF-1</name>
    <dbReference type="NCBI Taxonomy" id="1277687"/>
    <lineage>
        <taxon>Eukaryota</taxon>
        <taxon>Fungi</taxon>
        <taxon>Dikarya</taxon>
        <taxon>Basidiomycota</taxon>
        <taxon>Ustilaginomycotina</taxon>
        <taxon>Ustilaginomycetes</taxon>
        <taxon>Ustilaginales</taxon>
        <taxon>Ustilaginaceae</taxon>
        <taxon>Pseudozyma</taxon>
    </lineage>
</organism>
<dbReference type="PANTHER" id="PTHR13094:SF1">
    <property type="entry name" value="NADH DEHYDROGENASE [UBIQUINONE] 1 BETA SUBCOMPLEX SUBUNIT 10"/>
    <property type="match status" value="1"/>
</dbReference>
<comment type="subcellular location">
    <subcellularLocation>
        <location evidence="1">Mitochondrion inner membrane</location>
        <topology evidence="1">Peripheral membrane protein</topology>
        <orientation evidence="1">Matrix side</orientation>
    </subcellularLocation>
</comment>
<keyword evidence="5" id="KW-0249">Electron transport</keyword>
<evidence type="ECO:0008006" key="10">
    <source>
        <dbReference type="Google" id="ProtNLM"/>
    </source>
</evidence>
<dbReference type="InterPro" id="IPR039993">
    <property type="entry name" value="NDUFB10"/>
</dbReference>
<dbReference type="HOGENOM" id="CLU_196217_0_0_1"/>
<accession>A0A061HBK1</accession>
<keyword evidence="2" id="KW-0813">Transport</keyword>
<dbReference type="GO" id="GO:0005743">
    <property type="term" value="C:mitochondrial inner membrane"/>
    <property type="evidence" value="ECO:0007669"/>
    <property type="project" value="UniProtKB-SubCell"/>
</dbReference>
<evidence type="ECO:0000313" key="8">
    <source>
        <dbReference type="EMBL" id="EPQ27956.1"/>
    </source>
</evidence>
<dbReference type="EMBL" id="KE361636">
    <property type="protein sequence ID" value="EPQ27956.1"/>
    <property type="molecule type" value="Genomic_DNA"/>
</dbReference>
<dbReference type="RefSeq" id="XP_007880001.1">
    <property type="nucleotide sequence ID" value="XM_007881810.1"/>
</dbReference>
<proteinExistence type="predicted"/>
<protein>
    <recommendedName>
        <fullName evidence="10">NADH-ubiquinone oxidoreductase 12 kDa subunit</fullName>
    </recommendedName>
</protein>
<evidence type="ECO:0000256" key="7">
    <source>
        <dbReference type="ARBA" id="ARBA00023136"/>
    </source>
</evidence>
<dbReference type="AlphaFoldDB" id="A0A061HBK1"/>
<evidence type="ECO:0000256" key="3">
    <source>
        <dbReference type="ARBA" id="ARBA00022660"/>
    </source>
</evidence>